<comment type="similarity">
    <text evidence="1">Belongs to the peptidase S10 family.</text>
</comment>
<evidence type="ECO:0000256" key="2">
    <source>
        <dbReference type="SAM" id="SignalP"/>
    </source>
</evidence>
<accession>A0A6A2Y6H6</accession>
<comment type="caution">
    <text evidence="3">The sequence shown here is derived from an EMBL/GenBank/DDBJ whole genome shotgun (WGS) entry which is preliminary data.</text>
</comment>
<evidence type="ECO:0000313" key="4">
    <source>
        <dbReference type="Proteomes" id="UP000436088"/>
    </source>
</evidence>
<dbReference type="EMBL" id="VEPZ02001545">
    <property type="protein sequence ID" value="KAE8668549.1"/>
    <property type="molecule type" value="Genomic_DNA"/>
</dbReference>
<feature type="signal peptide" evidence="2">
    <location>
        <begin position="1"/>
        <end position="27"/>
    </location>
</feature>
<organism evidence="3 4">
    <name type="scientific">Hibiscus syriacus</name>
    <name type="common">Rose of Sharon</name>
    <dbReference type="NCBI Taxonomy" id="106335"/>
    <lineage>
        <taxon>Eukaryota</taxon>
        <taxon>Viridiplantae</taxon>
        <taxon>Streptophyta</taxon>
        <taxon>Embryophyta</taxon>
        <taxon>Tracheophyta</taxon>
        <taxon>Spermatophyta</taxon>
        <taxon>Magnoliopsida</taxon>
        <taxon>eudicotyledons</taxon>
        <taxon>Gunneridae</taxon>
        <taxon>Pentapetalae</taxon>
        <taxon>rosids</taxon>
        <taxon>malvids</taxon>
        <taxon>Malvales</taxon>
        <taxon>Malvaceae</taxon>
        <taxon>Malvoideae</taxon>
        <taxon>Hibiscus</taxon>
    </lineage>
</organism>
<sequence>MAAANYFESKCFFFFLLASLVVDGIFAAASVPKQQRLDRISSLPGQLPVSFSQFSGYITVDKTHGRARFYFLIEATSVAEKNPLVLWLNGGPGCSSVAYGASEEIGPFRINKTGSSLYLNKYSWNTDNNPMGSETDDAELSDCTLMALRYHELADQRKGEN</sequence>
<gene>
    <name evidence="3" type="ORF">F3Y22_tig00112293pilonHSYRG00148</name>
</gene>
<proteinExistence type="inferred from homology"/>
<dbReference type="InterPro" id="IPR001563">
    <property type="entry name" value="Peptidase_S10"/>
</dbReference>
<reference evidence="3" key="1">
    <citation type="submission" date="2019-09" db="EMBL/GenBank/DDBJ databases">
        <title>Draft genome information of white flower Hibiscus syriacus.</title>
        <authorList>
            <person name="Kim Y.-M."/>
        </authorList>
    </citation>
    <scope>NUCLEOTIDE SEQUENCE [LARGE SCALE GENOMIC DNA]</scope>
    <source>
        <strain evidence="3">YM2019G1</strain>
    </source>
</reference>
<dbReference type="GO" id="GO:0009742">
    <property type="term" value="P:brassinosteroid mediated signaling pathway"/>
    <property type="evidence" value="ECO:0007669"/>
    <property type="project" value="TreeGrafter"/>
</dbReference>
<dbReference type="GO" id="GO:0006508">
    <property type="term" value="P:proteolysis"/>
    <property type="evidence" value="ECO:0007669"/>
    <property type="project" value="InterPro"/>
</dbReference>
<feature type="chain" id="PRO_5025544520" description="Serine carboxypeptidase-like 45" evidence="2">
    <location>
        <begin position="28"/>
        <end position="161"/>
    </location>
</feature>
<dbReference type="Gene3D" id="3.40.50.1820">
    <property type="entry name" value="alpha/beta hydrolase"/>
    <property type="match status" value="1"/>
</dbReference>
<dbReference type="InterPro" id="IPR029058">
    <property type="entry name" value="AB_hydrolase_fold"/>
</dbReference>
<protein>
    <recommendedName>
        <fullName evidence="5">Serine carboxypeptidase-like 45</fullName>
    </recommendedName>
</protein>
<evidence type="ECO:0000313" key="3">
    <source>
        <dbReference type="EMBL" id="KAE8668549.1"/>
    </source>
</evidence>
<dbReference type="Proteomes" id="UP000436088">
    <property type="component" value="Unassembled WGS sequence"/>
</dbReference>
<keyword evidence="4" id="KW-1185">Reference proteome</keyword>
<dbReference type="GO" id="GO:0004185">
    <property type="term" value="F:serine-type carboxypeptidase activity"/>
    <property type="evidence" value="ECO:0007669"/>
    <property type="project" value="InterPro"/>
</dbReference>
<evidence type="ECO:0000256" key="1">
    <source>
        <dbReference type="ARBA" id="ARBA00009431"/>
    </source>
</evidence>
<dbReference type="SUPFAM" id="SSF53474">
    <property type="entry name" value="alpha/beta-Hydrolases"/>
    <property type="match status" value="1"/>
</dbReference>
<evidence type="ECO:0008006" key="5">
    <source>
        <dbReference type="Google" id="ProtNLM"/>
    </source>
</evidence>
<dbReference type="Pfam" id="PF00450">
    <property type="entry name" value="Peptidase_S10"/>
    <property type="match status" value="1"/>
</dbReference>
<dbReference type="PANTHER" id="PTHR11802">
    <property type="entry name" value="SERINE PROTEASE FAMILY S10 SERINE CARBOXYPEPTIDASE"/>
    <property type="match status" value="1"/>
</dbReference>
<keyword evidence="2" id="KW-0732">Signal</keyword>
<dbReference type="PANTHER" id="PTHR11802:SF25">
    <property type="entry name" value="SERINE CARBOXYPEPTIDASE 24"/>
    <property type="match status" value="1"/>
</dbReference>
<dbReference type="GO" id="GO:0005615">
    <property type="term" value="C:extracellular space"/>
    <property type="evidence" value="ECO:0007669"/>
    <property type="project" value="TreeGrafter"/>
</dbReference>
<dbReference type="AlphaFoldDB" id="A0A6A2Y6H6"/>
<name>A0A6A2Y6H6_HIBSY</name>